<accession>A0A0K6G4K9</accession>
<evidence type="ECO:0000313" key="1">
    <source>
        <dbReference type="EMBL" id="CUA73436.1"/>
    </source>
</evidence>
<evidence type="ECO:0000313" key="2">
    <source>
        <dbReference type="Proteomes" id="UP000044841"/>
    </source>
</evidence>
<name>A0A0K6G4K9_9AGAM</name>
<sequence>MVGPALKPIDTNLPEVSDMHLGEWNAIYDHLAEQDPTHQARDVFCFTARCRDPRNPDQPVIRANVDISECRMSVGMEVNQICDVDSTIALIFGTPPIRDEAKFNLFILPDVRYTLNADYHIPGVNILPVHKIPNARIGEVGKHIVRIHCPGLYRNEDLARQKNSNFIPEAYMRELYDHGWIHVLRQVLPPHYFRVMPATFDAEAYRAEQGGNEEREGPRTFQQSAKPIPGRYVREIFRLLRERVDAVPELEWAKGFFLVLEGKDFKSDEAARHFPPEDAIENVNPAAPQDPRGQAIASVLSDFRVEELVQPPGRLYCDIATTVFADRPPYIDEDRNDMVSISVFPNAHFHAQILNHFTEKPINECERWVQTPGGQYFRDEEALFRDLAGARAVIRVPGPNGVTYFQLYLTSKYVIYNLALKQKARRTSPQKCVKDWPAERARHFIPLQETFRRAAETHSVAVRFESRVPYESYGRVHLEIATATLVDWLLWYDDDVFWGYKHRCLMSLNNVLQKFFTSTKRLSITAHQVPAYASLIIIITWMANALVNRPDDGGRWDEVRHSASIHREVDGQVVPVQDLSQFTIHSLYYNDPPRISSQRTISTPTLSYLLSLDRVMNLTQVLYILQGRNSKPNNADQEEPELVAEDIWRTDDPEERMLSGAELLPNPRRGNRQQIITYDAPEDAPNLFENLLPQQEPVRYPSEENDPEQHDIPSLDRRVSDIIHKMAPQIIAKAPNRKVKDESWCLLDPYDVTVATFKNPKIPATSFTSWVDCGRRPERWNTTVKAYFPDVAGHKEIMDKSNAQGLHCLEAWREWGMLLGEVDEATQQVIIEQARSHINNNWRWLPWYVSNCLWKTLSVKENNPSRTPKGKGLGGPQIIFNPKFGSLR</sequence>
<gene>
    <name evidence="1" type="ORF">RSOLAG22IIIB_10781</name>
</gene>
<keyword evidence="2" id="KW-1185">Reference proteome</keyword>
<dbReference type="EMBL" id="CYGV01001381">
    <property type="protein sequence ID" value="CUA73436.1"/>
    <property type="molecule type" value="Genomic_DNA"/>
</dbReference>
<dbReference type="Proteomes" id="UP000044841">
    <property type="component" value="Unassembled WGS sequence"/>
</dbReference>
<proteinExistence type="predicted"/>
<organism evidence="1 2">
    <name type="scientific">Rhizoctonia solani</name>
    <dbReference type="NCBI Taxonomy" id="456999"/>
    <lineage>
        <taxon>Eukaryota</taxon>
        <taxon>Fungi</taxon>
        <taxon>Dikarya</taxon>
        <taxon>Basidiomycota</taxon>
        <taxon>Agaricomycotina</taxon>
        <taxon>Agaricomycetes</taxon>
        <taxon>Cantharellales</taxon>
        <taxon>Ceratobasidiaceae</taxon>
        <taxon>Rhizoctonia</taxon>
    </lineage>
</organism>
<dbReference type="AlphaFoldDB" id="A0A0K6G4K9"/>
<protein>
    <submittedName>
        <fullName evidence="1">E3 ubiquitin-protein ligase SNT2</fullName>
    </submittedName>
</protein>
<reference evidence="1 2" key="1">
    <citation type="submission" date="2015-07" db="EMBL/GenBank/DDBJ databases">
        <authorList>
            <person name="Noorani M."/>
        </authorList>
    </citation>
    <scope>NUCLEOTIDE SEQUENCE [LARGE SCALE GENOMIC DNA]</scope>
    <source>
        <strain evidence="1">BBA 69670</strain>
    </source>
</reference>